<feature type="compositionally biased region" description="Low complexity" evidence="3">
    <location>
        <begin position="1"/>
        <end position="16"/>
    </location>
</feature>
<dbReference type="InterPro" id="IPR036034">
    <property type="entry name" value="PDZ_sf"/>
</dbReference>
<dbReference type="PANTHER" id="PTHR43343:SF3">
    <property type="entry name" value="PROTEASE DO-LIKE 8, CHLOROPLASTIC"/>
    <property type="match status" value="1"/>
</dbReference>
<dbReference type="InterPro" id="IPR001940">
    <property type="entry name" value="Peptidase_S1C"/>
</dbReference>
<dbReference type="EMBL" id="BAAAYK010000038">
    <property type="protein sequence ID" value="GAA3355172.1"/>
    <property type="molecule type" value="Genomic_DNA"/>
</dbReference>
<keyword evidence="4" id="KW-0812">Transmembrane</keyword>
<feature type="compositionally biased region" description="Polar residues" evidence="3">
    <location>
        <begin position="409"/>
        <end position="421"/>
    </location>
</feature>
<sequence>MADNDFAGAGDRFAADVPSGGGRGATSAPWESATPQGQQPTGFSSERRPRLAGVSAGTVVVALLAGLVGGAAGFGGSLLLGTSGSSGSPVLNQHDFTVGTQVSSQSGTVQFAAEKASKSTVDIAVSSRSGSAEGTGVVLTADGYVLTNNHVVSSGGDISVTLPDGKKSAGEVVGTAPSYDLAVIKLAGVDGLTAAELGKSSNLAVGQTAVAIGSPLGLEGTVTSGIVSALDRTVEVSSDDGQAVVYNGIQTDASINPGNSGGPLVNLDGQVIGINSSIQSNTSGESSAGNIGLGFSIPIDTASRVAGEIIESGAAMKPQLGVTGTDGESGNAVISTVSAGSAAEKAGLRQGDTILEVDGKAVSAFSDLIAQIGSSEPGGKVVLTVGDAQGGNAHPVEVTLGSIRDSEPETTTQRPGAQSPYQWPGGQFPYGR</sequence>
<feature type="compositionally biased region" description="Polar residues" evidence="3">
    <location>
        <begin position="33"/>
        <end position="44"/>
    </location>
</feature>
<comment type="caution">
    <text evidence="6">The sequence shown here is derived from an EMBL/GenBank/DDBJ whole genome shotgun (WGS) entry which is preliminary data.</text>
</comment>
<evidence type="ECO:0000256" key="1">
    <source>
        <dbReference type="ARBA" id="ARBA00022670"/>
    </source>
</evidence>
<dbReference type="InterPro" id="IPR009003">
    <property type="entry name" value="Peptidase_S1_PA"/>
</dbReference>
<keyword evidence="1" id="KW-0645">Protease</keyword>
<dbReference type="Pfam" id="PF13365">
    <property type="entry name" value="Trypsin_2"/>
    <property type="match status" value="1"/>
</dbReference>
<feature type="transmembrane region" description="Helical" evidence="4">
    <location>
        <begin position="51"/>
        <end position="80"/>
    </location>
</feature>
<feature type="region of interest" description="Disordered" evidence="3">
    <location>
        <begin position="405"/>
        <end position="432"/>
    </location>
</feature>
<dbReference type="Gene3D" id="2.40.10.120">
    <property type="match status" value="1"/>
</dbReference>
<feature type="region of interest" description="Disordered" evidence="3">
    <location>
        <begin position="1"/>
        <end position="49"/>
    </location>
</feature>
<protein>
    <recommendedName>
        <fullName evidence="5">PDZ domain-containing protein</fullName>
    </recommendedName>
</protein>
<dbReference type="PANTHER" id="PTHR43343">
    <property type="entry name" value="PEPTIDASE S12"/>
    <property type="match status" value="1"/>
</dbReference>
<name>A0ABP6RLJ3_9PSEU</name>
<dbReference type="SMART" id="SM00228">
    <property type="entry name" value="PDZ"/>
    <property type="match status" value="1"/>
</dbReference>
<dbReference type="Gene3D" id="2.30.42.10">
    <property type="match status" value="1"/>
</dbReference>
<evidence type="ECO:0000256" key="4">
    <source>
        <dbReference type="SAM" id="Phobius"/>
    </source>
</evidence>
<dbReference type="SUPFAM" id="SSF50494">
    <property type="entry name" value="Trypsin-like serine proteases"/>
    <property type="match status" value="1"/>
</dbReference>
<evidence type="ECO:0000313" key="7">
    <source>
        <dbReference type="Proteomes" id="UP001500483"/>
    </source>
</evidence>
<dbReference type="RefSeq" id="WP_344925086.1">
    <property type="nucleotide sequence ID" value="NZ_BAAAYK010000038.1"/>
</dbReference>
<dbReference type="SUPFAM" id="SSF50156">
    <property type="entry name" value="PDZ domain-like"/>
    <property type="match status" value="1"/>
</dbReference>
<keyword evidence="4" id="KW-1133">Transmembrane helix</keyword>
<reference evidence="7" key="1">
    <citation type="journal article" date="2019" name="Int. J. Syst. Evol. Microbiol.">
        <title>The Global Catalogue of Microorganisms (GCM) 10K type strain sequencing project: providing services to taxonomists for standard genome sequencing and annotation.</title>
        <authorList>
            <consortium name="The Broad Institute Genomics Platform"/>
            <consortium name="The Broad Institute Genome Sequencing Center for Infectious Disease"/>
            <person name="Wu L."/>
            <person name="Ma J."/>
        </authorList>
    </citation>
    <scope>NUCLEOTIDE SEQUENCE [LARGE SCALE GENOMIC DNA]</scope>
    <source>
        <strain evidence="7">JCM 9687</strain>
    </source>
</reference>
<keyword evidence="4" id="KW-0472">Membrane</keyword>
<gene>
    <name evidence="6" type="ORF">GCM10020366_14190</name>
</gene>
<evidence type="ECO:0000259" key="5">
    <source>
        <dbReference type="PROSITE" id="PS50106"/>
    </source>
</evidence>
<dbReference type="Pfam" id="PF00595">
    <property type="entry name" value="PDZ"/>
    <property type="match status" value="1"/>
</dbReference>
<proteinExistence type="predicted"/>
<dbReference type="PRINTS" id="PR00834">
    <property type="entry name" value="PROTEASES2C"/>
</dbReference>
<dbReference type="InterPro" id="IPR051201">
    <property type="entry name" value="Chloro_Bact_Ser_Proteases"/>
</dbReference>
<evidence type="ECO:0000256" key="2">
    <source>
        <dbReference type="ARBA" id="ARBA00022801"/>
    </source>
</evidence>
<feature type="domain" description="PDZ" evidence="5">
    <location>
        <begin position="304"/>
        <end position="389"/>
    </location>
</feature>
<dbReference type="InterPro" id="IPR001478">
    <property type="entry name" value="PDZ"/>
</dbReference>
<dbReference type="Proteomes" id="UP001500483">
    <property type="component" value="Unassembled WGS sequence"/>
</dbReference>
<evidence type="ECO:0000256" key="3">
    <source>
        <dbReference type="SAM" id="MobiDB-lite"/>
    </source>
</evidence>
<organism evidence="6 7">
    <name type="scientific">Saccharopolyspora gregorii</name>
    <dbReference type="NCBI Taxonomy" id="33914"/>
    <lineage>
        <taxon>Bacteria</taxon>
        <taxon>Bacillati</taxon>
        <taxon>Actinomycetota</taxon>
        <taxon>Actinomycetes</taxon>
        <taxon>Pseudonocardiales</taxon>
        <taxon>Pseudonocardiaceae</taxon>
        <taxon>Saccharopolyspora</taxon>
    </lineage>
</organism>
<evidence type="ECO:0000313" key="6">
    <source>
        <dbReference type="EMBL" id="GAA3355172.1"/>
    </source>
</evidence>
<accession>A0ABP6RLJ3</accession>
<keyword evidence="7" id="KW-1185">Reference proteome</keyword>
<dbReference type="PROSITE" id="PS50106">
    <property type="entry name" value="PDZ"/>
    <property type="match status" value="1"/>
</dbReference>
<keyword evidence="2" id="KW-0378">Hydrolase</keyword>